<dbReference type="EC" id="2.7.7.6" evidence="2 11"/>
<keyword evidence="5 11" id="KW-0808">Transferase</keyword>
<accession>A0A9D9DMB2</accession>
<feature type="region of interest" description="Alpha C-terminal domain (alpha-CTD)" evidence="11">
    <location>
        <begin position="260"/>
        <end position="328"/>
    </location>
</feature>
<dbReference type="HAMAP" id="MF_00059">
    <property type="entry name" value="RNApol_bact_RpoA"/>
    <property type="match status" value="1"/>
</dbReference>
<dbReference type="NCBIfam" id="TIGR02027">
    <property type="entry name" value="rpoA"/>
    <property type="match status" value="1"/>
</dbReference>
<evidence type="ECO:0000256" key="6">
    <source>
        <dbReference type="ARBA" id="ARBA00022695"/>
    </source>
</evidence>
<gene>
    <name evidence="11" type="primary">rpoA</name>
    <name evidence="13" type="ORF">IAC58_03755</name>
</gene>
<keyword evidence="7 11" id="KW-0804">Transcription</keyword>
<dbReference type="FunFam" id="2.170.120.12:FF:000001">
    <property type="entry name" value="DNA-directed RNA polymerase subunit alpha"/>
    <property type="match status" value="1"/>
</dbReference>
<dbReference type="NCBIfam" id="NF003513">
    <property type="entry name" value="PRK05182.1-2"/>
    <property type="match status" value="1"/>
</dbReference>
<dbReference type="InterPro" id="IPR011262">
    <property type="entry name" value="DNA-dir_RNA_pol_insert"/>
</dbReference>
<dbReference type="GO" id="GO:0003899">
    <property type="term" value="F:DNA-directed RNA polymerase activity"/>
    <property type="evidence" value="ECO:0007669"/>
    <property type="project" value="UniProtKB-UniRule"/>
</dbReference>
<dbReference type="Proteomes" id="UP000823613">
    <property type="component" value="Unassembled WGS sequence"/>
</dbReference>
<dbReference type="InterPro" id="IPR011773">
    <property type="entry name" value="DNA-dir_RpoA"/>
</dbReference>
<dbReference type="Gene3D" id="3.30.1360.10">
    <property type="entry name" value="RNA polymerase, RBP11-like subunit"/>
    <property type="match status" value="1"/>
</dbReference>
<dbReference type="InterPro" id="IPR011260">
    <property type="entry name" value="RNAP_asu_C"/>
</dbReference>
<feature type="region of interest" description="Alpha N-terminal domain (alpha-NTD)" evidence="11">
    <location>
        <begin position="1"/>
        <end position="255"/>
    </location>
</feature>
<evidence type="ECO:0000256" key="10">
    <source>
        <dbReference type="ARBA" id="ARBA00048552"/>
    </source>
</evidence>
<organism evidence="13 14">
    <name type="scientific">Candidatus Onthovivens merdipullorum</name>
    <dbReference type="NCBI Taxonomy" id="2840889"/>
    <lineage>
        <taxon>Bacteria</taxon>
        <taxon>Bacillati</taxon>
        <taxon>Bacillota</taxon>
        <taxon>Bacilli</taxon>
        <taxon>Bacillales</taxon>
        <taxon>Candidatus Onthovivens</taxon>
    </lineage>
</organism>
<comment type="caution">
    <text evidence="13">The sequence shown here is derived from an EMBL/GenBank/DDBJ whole genome shotgun (WGS) entry which is preliminary data.</text>
</comment>
<name>A0A9D9DMB2_9BACL</name>
<evidence type="ECO:0000256" key="8">
    <source>
        <dbReference type="ARBA" id="ARBA00032524"/>
    </source>
</evidence>
<evidence type="ECO:0000313" key="14">
    <source>
        <dbReference type="Proteomes" id="UP000823613"/>
    </source>
</evidence>
<dbReference type="SUPFAM" id="SSF56553">
    <property type="entry name" value="Insert subdomain of RNA polymerase alpha subunit"/>
    <property type="match status" value="1"/>
</dbReference>
<dbReference type="Gene3D" id="1.10.150.20">
    <property type="entry name" value="5' to 3' exonuclease, C-terminal subdomain"/>
    <property type="match status" value="1"/>
</dbReference>
<dbReference type="SUPFAM" id="SSF55257">
    <property type="entry name" value="RBP11-like subunits of RNA polymerase"/>
    <property type="match status" value="1"/>
</dbReference>
<keyword evidence="6 11" id="KW-0548">Nucleotidyltransferase</keyword>
<dbReference type="SUPFAM" id="SSF47789">
    <property type="entry name" value="C-terminal domain of RNA polymerase alpha subunit"/>
    <property type="match status" value="1"/>
</dbReference>
<dbReference type="EMBL" id="JADIMY010000078">
    <property type="protein sequence ID" value="MBO8427649.1"/>
    <property type="molecule type" value="Genomic_DNA"/>
</dbReference>
<comment type="similarity">
    <text evidence="1 11">Belongs to the RNA polymerase alpha chain family.</text>
</comment>
<dbReference type="GO" id="GO:0006351">
    <property type="term" value="P:DNA-templated transcription"/>
    <property type="evidence" value="ECO:0007669"/>
    <property type="project" value="UniProtKB-UniRule"/>
</dbReference>
<dbReference type="GO" id="GO:0005737">
    <property type="term" value="C:cytoplasm"/>
    <property type="evidence" value="ECO:0007669"/>
    <property type="project" value="UniProtKB-ARBA"/>
</dbReference>
<comment type="catalytic activity">
    <reaction evidence="10 11">
        <text>RNA(n) + a ribonucleoside 5'-triphosphate = RNA(n+1) + diphosphate</text>
        <dbReference type="Rhea" id="RHEA:21248"/>
        <dbReference type="Rhea" id="RHEA-COMP:14527"/>
        <dbReference type="Rhea" id="RHEA-COMP:17342"/>
        <dbReference type="ChEBI" id="CHEBI:33019"/>
        <dbReference type="ChEBI" id="CHEBI:61557"/>
        <dbReference type="ChEBI" id="CHEBI:140395"/>
        <dbReference type="EC" id="2.7.7.6"/>
    </reaction>
</comment>
<evidence type="ECO:0000256" key="11">
    <source>
        <dbReference type="HAMAP-Rule" id="MF_00059"/>
    </source>
</evidence>
<evidence type="ECO:0000256" key="2">
    <source>
        <dbReference type="ARBA" id="ARBA00012418"/>
    </source>
</evidence>
<evidence type="ECO:0000256" key="4">
    <source>
        <dbReference type="ARBA" id="ARBA00022478"/>
    </source>
</evidence>
<comment type="domain">
    <text evidence="11">The N-terminal domain is essential for RNAP assembly and basal transcription, whereas the C-terminal domain is involved in interaction with transcriptional regulators and with upstream promoter elements.</text>
</comment>
<dbReference type="SMART" id="SM00662">
    <property type="entry name" value="RPOLD"/>
    <property type="match status" value="1"/>
</dbReference>
<evidence type="ECO:0000313" key="13">
    <source>
        <dbReference type="EMBL" id="MBO8427649.1"/>
    </source>
</evidence>
<evidence type="ECO:0000256" key="5">
    <source>
        <dbReference type="ARBA" id="ARBA00022679"/>
    </source>
</evidence>
<dbReference type="InterPro" id="IPR036643">
    <property type="entry name" value="RNApol_insert_sf"/>
</dbReference>
<dbReference type="Pfam" id="PF01000">
    <property type="entry name" value="RNA_pol_A_bac"/>
    <property type="match status" value="1"/>
</dbReference>
<comment type="function">
    <text evidence="11">DNA-dependent RNA polymerase catalyzes the transcription of DNA into RNA using the four ribonucleoside triphosphates as substrates.</text>
</comment>
<evidence type="ECO:0000259" key="12">
    <source>
        <dbReference type="SMART" id="SM00662"/>
    </source>
</evidence>
<evidence type="ECO:0000256" key="7">
    <source>
        <dbReference type="ARBA" id="ARBA00023163"/>
    </source>
</evidence>
<sequence>MDNEELKIARPFERCDFKFTTGDKDEHYGRIVCSPLERGFGTTLGNALRRVLLSSLPGTSVYCVEVEGAVHEFTALEGIEEDLTQIILNLKDLILKSDTIGEEDYTAYVDVYGPTVFKAGDIETPTGLTVVNPELEIAHIAEGGHLKMTLHIKNGRGYVTNEQNKIISKIPLHGIATDSNFSSVTRVNYQVEPTRVGHSSNYDKLTLEVWTNGALEPKDAIALASKMLIAYFNKFLEVSNGTYGNLDLIKDVDVKKEETYENLTVEDLDLSVRSYNCLKRAGIANVRELTQKTEAEMMKVRNLGKKSLKEVKDKLEEKGLSFKEAKPE</sequence>
<dbReference type="InterPro" id="IPR036603">
    <property type="entry name" value="RBP11-like"/>
</dbReference>
<dbReference type="AlphaFoldDB" id="A0A9D9DMB2"/>
<feature type="domain" description="DNA-directed RNA polymerase RpoA/D/Rpb3-type" evidence="12">
    <location>
        <begin position="28"/>
        <end position="238"/>
    </location>
</feature>
<comment type="subunit">
    <text evidence="11">Homodimer. The RNAP catalytic core consists of 2 alpha, 1 beta, 1 beta' and 1 omega subunit. When a sigma factor is associated with the core the holoenzyme is formed, which can initiate transcription.</text>
</comment>
<evidence type="ECO:0000256" key="1">
    <source>
        <dbReference type="ARBA" id="ARBA00007123"/>
    </source>
</evidence>
<dbReference type="Gene3D" id="2.170.120.12">
    <property type="entry name" value="DNA-directed RNA polymerase, insert domain"/>
    <property type="match status" value="1"/>
</dbReference>
<protein>
    <recommendedName>
        <fullName evidence="3 11">DNA-directed RNA polymerase subunit alpha</fullName>
        <shortName evidence="11">RNAP subunit alpha</shortName>
        <ecNumber evidence="2 11">2.7.7.6</ecNumber>
    </recommendedName>
    <alternativeName>
        <fullName evidence="9 11">RNA polymerase subunit alpha</fullName>
    </alternativeName>
    <alternativeName>
        <fullName evidence="8 11">Transcriptase subunit alpha</fullName>
    </alternativeName>
</protein>
<evidence type="ECO:0000256" key="3">
    <source>
        <dbReference type="ARBA" id="ARBA00015972"/>
    </source>
</evidence>
<dbReference type="InterPro" id="IPR011263">
    <property type="entry name" value="DNA-dir_RNA_pol_RpoA/D/Rpb3"/>
</dbReference>
<evidence type="ECO:0000256" key="9">
    <source>
        <dbReference type="ARBA" id="ARBA00033070"/>
    </source>
</evidence>
<dbReference type="GO" id="GO:0003677">
    <property type="term" value="F:DNA binding"/>
    <property type="evidence" value="ECO:0007669"/>
    <property type="project" value="UniProtKB-UniRule"/>
</dbReference>
<dbReference type="GO" id="GO:0046983">
    <property type="term" value="F:protein dimerization activity"/>
    <property type="evidence" value="ECO:0007669"/>
    <property type="project" value="InterPro"/>
</dbReference>
<reference evidence="13" key="2">
    <citation type="journal article" date="2021" name="PeerJ">
        <title>Extensive microbial diversity within the chicken gut microbiome revealed by metagenomics and culture.</title>
        <authorList>
            <person name="Gilroy R."/>
            <person name="Ravi A."/>
            <person name="Getino M."/>
            <person name="Pursley I."/>
            <person name="Horton D.L."/>
            <person name="Alikhan N.F."/>
            <person name="Baker D."/>
            <person name="Gharbi K."/>
            <person name="Hall N."/>
            <person name="Watson M."/>
            <person name="Adriaenssens E.M."/>
            <person name="Foster-Nyarko E."/>
            <person name="Jarju S."/>
            <person name="Secka A."/>
            <person name="Antonio M."/>
            <person name="Oren A."/>
            <person name="Chaudhuri R.R."/>
            <person name="La Ragione R."/>
            <person name="Hildebrand F."/>
            <person name="Pallen M.J."/>
        </authorList>
    </citation>
    <scope>NUCLEOTIDE SEQUENCE</scope>
    <source>
        <strain evidence="13">11159</strain>
    </source>
</reference>
<dbReference type="GO" id="GO:0000428">
    <property type="term" value="C:DNA-directed RNA polymerase complex"/>
    <property type="evidence" value="ECO:0007669"/>
    <property type="project" value="UniProtKB-KW"/>
</dbReference>
<proteinExistence type="inferred from homology"/>
<dbReference type="Pfam" id="PF03118">
    <property type="entry name" value="RNA_pol_A_CTD"/>
    <property type="match status" value="1"/>
</dbReference>
<reference evidence="13" key="1">
    <citation type="submission" date="2020-10" db="EMBL/GenBank/DDBJ databases">
        <authorList>
            <person name="Gilroy R."/>
        </authorList>
    </citation>
    <scope>NUCLEOTIDE SEQUENCE</scope>
    <source>
        <strain evidence="13">11159</strain>
    </source>
</reference>
<dbReference type="NCBIfam" id="NF003519">
    <property type="entry name" value="PRK05182.2-5"/>
    <property type="match status" value="1"/>
</dbReference>
<keyword evidence="4 11" id="KW-0240">DNA-directed RNA polymerase</keyword>
<dbReference type="Pfam" id="PF01193">
    <property type="entry name" value="RNA_pol_L"/>
    <property type="match status" value="1"/>
</dbReference>
<dbReference type="CDD" id="cd06928">
    <property type="entry name" value="RNAP_alpha_NTD"/>
    <property type="match status" value="1"/>
</dbReference>